<keyword evidence="5 8" id="KW-0472">Membrane</keyword>
<keyword evidence="6" id="KW-0175">Coiled coil</keyword>
<dbReference type="Pfam" id="PF04791">
    <property type="entry name" value="LMBR1"/>
    <property type="match status" value="1"/>
</dbReference>
<evidence type="ECO:0000313" key="9">
    <source>
        <dbReference type="EMBL" id="APA10255.1"/>
    </source>
</evidence>
<feature type="compositionally biased region" description="Low complexity" evidence="7">
    <location>
        <begin position="620"/>
        <end position="631"/>
    </location>
</feature>
<feature type="transmembrane region" description="Helical" evidence="8">
    <location>
        <begin position="544"/>
        <end position="562"/>
    </location>
</feature>
<feature type="transmembrane region" description="Helical" evidence="8">
    <location>
        <begin position="176"/>
        <end position="193"/>
    </location>
</feature>
<evidence type="ECO:0000256" key="7">
    <source>
        <dbReference type="SAM" id="MobiDB-lite"/>
    </source>
</evidence>
<evidence type="ECO:0000256" key="8">
    <source>
        <dbReference type="SAM" id="Phobius"/>
    </source>
</evidence>
<feature type="region of interest" description="Disordered" evidence="7">
    <location>
        <begin position="692"/>
        <end position="731"/>
    </location>
</feature>
<evidence type="ECO:0000256" key="1">
    <source>
        <dbReference type="ARBA" id="ARBA00004141"/>
    </source>
</evidence>
<evidence type="ECO:0000256" key="3">
    <source>
        <dbReference type="ARBA" id="ARBA00022692"/>
    </source>
</evidence>
<feature type="transmembrane region" description="Helical" evidence="8">
    <location>
        <begin position="395"/>
        <end position="421"/>
    </location>
</feature>
<evidence type="ECO:0000256" key="5">
    <source>
        <dbReference type="ARBA" id="ARBA00023136"/>
    </source>
</evidence>
<sequence length="731" mass="82866">MIFCLREFIILDNYLYIHSVLDHSHFLPNGNTFYYCFDTIIMIEILATSSPIGSEIFALISLLVISLVVLLILRHYLPIRTTPAYLLVPIFFALWLPASIVLLVPIDLASSARTEDAGSRGIWLYDRVLLVAWRITYWLTFALTWFILPILAEYADAGYRDPKGRLLFSLRANAQYQALILGAGLATMLYIFIKQGVSPESLKSVVMALAYCWGLVLAIYLMGHGLVSIPRNLFRNASISGKLRRVQTRAPKVHENMEDAIQKLEDLEAQVAQLAQRKTGTARDFKDWIEELADETHLPEARPRTLARRMSEPNATIPNVITERYLADLSRQLTRARHSRARYLDEWDRLLKDAVETQAILDSAASKKIEIGQISPHSSIFDRITIFTPYARYLFYYYFLPYSKITLGVILALASICIIWSEFIKSINPIFSIIAVTVVHHRDSEKGEIGFAGQMIAAFWILYMCAAALSSLSEVKAWRGRALVRRNTHGEAAMWFAMQVAKLSVPLSFNFITFLPPDVYKKTMFYKFLGKLIVFTPLGDWFDWFFPIFILVPVCATLFNLYGKVKDCVGYGGVIEDEDEDNESGYGTGSWREGRNLIERELGHSSLGGLGEVSVDRRSVPNNPNNRAAPVLTLPRAERQRALGTASTSRPSVEPQQRHVEPAEEEENFFEALGHRMRNTIDTFEPPRFLEGIKKPKWMGGDDEDDGQPSRGGSDFTRWFGGGNQEGRVRL</sequence>
<keyword evidence="3 8" id="KW-0812">Transmembrane</keyword>
<comment type="similarity">
    <text evidence="2">Belongs to the LIMR family.</text>
</comment>
<feature type="transmembrane region" description="Helical" evidence="8">
    <location>
        <begin position="451"/>
        <end position="472"/>
    </location>
</feature>
<dbReference type="PANTHER" id="PTHR21355">
    <property type="entry name" value="G-PROTEIN COUPLED RECEPTOR-ASSOCIATED PROTEIN LMBRD2"/>
    <property type="match status" value="1"/>
</dbReference>
<feature type="transmembrane region" description="Helical" evidence="8">
    <location>
        <begin position="56"/>
        <end position="73"/>
    </location>
</feature>
<feature type="region of interest" description="Disordered" evidence="7">
    <location>
        <begin position="609"/>
        <end position="664"/>
    </location>
</feature>
<evidence type="ECO:0000256" key="2">
    <source>
        <dbReference type="ARBA" id="ARBA00010487"/>
    </source>
</evidence>
<feature type="transmembrane region" description="Helical" evidence="8">
    <location>
        <begin position="205"/>
        <end position="227"/>
    </location>
</feature>
<dbReference type="VEuPathDB" id="FungiDB:sscle_06g050250"/>
<feature type="transmembrane region" description="Helical" evidence="8">
    <location>
        <begin position="493"/>
        <end position="515"/>
    </location>
</feature>
<feature type="transmembrane region" description="Helical" evidence="8">
    <location>
        <begin position="135"/>
        <end position="155"/>
    </location>
</feature>
<evidence type="ECO:0000256" key="4">
    <source>
        <dbReference type="ARBA" id="ARBA00022989"/>
    </source>
</evidence>
<dbReference type="AlphaFoldDB" id="A0A1D9Q5P7"/>
<dbReference type="EMBL" id="CP017819">
    <property type="protein sequence ID" value="APA10255.1"/>
    <property type="molecule type" value="Genomic_DNA"/>
</dbReference>
<evidence type="ECO:0000313" key="10">
    <source>
        <dbReference type="Proteomes" id="UP000177798"/>
    </source>
</evidence>
<dbReference type="OrthoDB" id="203099at2759"/>
<name>A0A1D9Q5P7_SCLS1</name>
<dbReference type="InterPro" id="IPR006876">
    <property type="entry name" value="LMBR1-like_membr_prot"/>
</dbReference>
<feature type="coiled-coil region" evidence="6">
    <location>
        <begin position="250"/>
        <end position="284"/>
    </location>
</feature>
<dbReference type="InterPro" id="IPR051584">
    <property type="entry name" value="GPCR-associated_LMBR1"/>
</dbReference>
<evidence type="ECO:0000256" key="6">
    <source>
        <dbReference type="SAM" id="Coils"/>
    </source>
</evidence>
<dbReference type="PANTHER" id="PTHR21355:SF0">
    <property type="entry name" value="G-PROTEIN COUPLED RECEPTOR-ASSOCIATED PROTEIN LMBRD2"/>
    <property type="match status" value="1"/>
</dbReference>
<accession>A0A1D9Q5P7</accession>
<keyword evidence="4 8" id="KW-1133">Transmembrane helix</keyword>
<reference evidence="10" key="1">
    <citation type="journal article" date="2017" name="Genome Biol. Evol.">
        <title>The complete genome sequence of the phytopathogenic fungus Sclerotinia sclerotiorum reveals insights into the genome architecture of broad host range pathogens.</title>
        <authorList>
            <person name="Derbyshire M."/>
            <person name="Denton-Giles M."/>
            <person name="Hegedus D."/>
            <person name="Seifbarghy S."/>
            <person name="Rollins J."/>
            <person name="van Kan J."/>
            <person name="Seidl M.F."/>
            <person name="Faino L."/>
            <person name="Mbengue M."/>
            <person name="Navaud O."/>
            <person name="Raffaele S."/>
            <person name="Hammond-Kosack K."/>
            <person name="Heard S."/>
            <person name="Oliver R."/>
        </authorList>
    </citation>
    <scope>NUCLEOTIDE SEQUENCE [LARGE SCALE GENOMIC DNA]</scope>
    <source>
        <strain evidence="10">ATCC 18683 / 1980 / Ss-1</strain>
    </source>
</reference>
<proteinExistence type="inferred from homology"/>
<protein>
    <submittedName>
        <fullName evidence="9">Uncharacterized protein</fullName>
    </submittedName>
</protein>
<gene>
    <name evidence="9" type="ORF">sscle_06g050250</name>
</gene>
<feature type="compositionally biased region" description="Polar residues" evidence="7">
    <location>
        <begin position="645"/>
        <end position="655"/>
    </location>
</feature>
<organism evidence="9 10">
    <name type="scientific">Sclerotinia sclerotiorum (strain ATCC 18683 / 1980 / Ss-1)</name>
    <name type="common">White mold</name>
    <name type="synonym">Whetzelinia sclerotiorum</name>
    <dbReference type="NCBI Taxonomy" id="665079"/>
    <lineage>
        <taxon>Eukaryota</taxon>
        <taxon>Fungi</taxon>
        <taxon>Dikarya</taxon>
        <taxon>Ascomycota</taxon>
        <taxon>Pezizomycotina</taxon>
        <taxon>Leotiomycetes</taxon>
        <taxon>Helotiales</taxon>
        <taxon>Sclerotiniaceae</taxon>
        <taxon>Sclerotinia</taxon>
    </lineage>
</organism>
<dbReference type="Proteomes" id="UP000177798">
    <property type="component" value="Chromosome 6"/>
</dbReference>
<dbReference type="GO" id="GO:0016020">
    <property type="term" value="C:membrane"/>
    <property type="evidence" value="ECO:0007669"/>
    <property type="project" value="UniProtKB-SubCell"/>
</dbReference>
<comment type="subcellular location">
    <subcellularLocation>
        <location evidence="1">Membrane</location>
        <topology evidence="1">Multi-pass membrane protein</topology>
    </subcellularLocation>
</comment>
<feature type="transmembrane region" description="Helical" evidence="8">
    <location>
        <begin position="85"/>
        <end position="106"/>
    </location>
</feature>